<dbReference type="OMA" id="LRPIQEP"/>
<evidence type="ECO:0000313" key="5">
    <source>
        <dbReference type="EMBL" id="CAH00471.1"/>
    </source>
</evidence>
<dbReference type="STRING" id="284590.Q6CRR4"/>
<dbReference type="Gene3D" id="3.30.70.250">
    <property type="entry name" value="Malonyl-CoA ACP transacylase, ACP-binding"/>
    <property type="match status" value="1"/>
</dbReference>
<reference evidence="5 6" key="1">
    <citation type="journal article" date="2004" name="Nature">
        <title>Genome evolution in yeasts.</title>
        <authorList>
            <consortium name="Genolevures"/>
            <person name="Dujon B."/>
            <person name="Sherman D."/>
            <person name="Fischer G."/>
            <person name="Durrens P."/>
            <person name="Casaregola S."/>
            <person name="Lafontaine I."/>
            <person name="de Montigny J."/>
            <person name="Marck C."/>
            <person name="Neuveglise C."/>
            <person name="Talla E."/>
            <person name="Goffard N."/>
            <person name="Frangeul L."/>
            <person name="Aigle M."/>
            <person name="Anthouard V."/>
            <person name="Babour A."/>
            <person name="Barbe V."/>
            <person name="Barnay S."/>
            <person name="Blanchin S."/>
            <person name="Beckerich J.M."/>
            <person name="Beyne E."/>
            <person name="Bleykasten C."/>
            <person name="Boisrame A."/>
            <person name="Boyer J."/>
            <person name="Cattolico L."/>
            <person name="Confanioleri F."/>
            <person name="de Daruvar A."/>
            <person name="Despons L."/>
            <person name="Fabre E."/>
            <person name="Fairhead C."/>
            <person name="Ferry-Dumazet H."/>
            <person name="Groppi A."/>
            <person name="Hantraye F."/>
            <person name="Hennequin C."/>
            <person name="Jauniaux N."/>
            <person name="Joyet P."/>
            <person name="Kachouri R."/>
            <person name="Kerrest A."/>
            <person name="Koszul R."/>
            <person name="Lemaire M."/>
            <person name="Lesur I."/>
            <person name="Ma L."/>
            <person name="Muller H."/>
            <person name="Nicaud J.M."/>
            <person name="Nikolski M."/>
            <person name="Oztas S."/>
            <person name="Ozier-Kalogeropoulos O."/>
            <person name="Pellenz S."/>
            <person name="Potier S."/>
            <person name="Richard G.F."/>
            <person name="Straub M.L."/>
            <person name="Suleau A."/>
            <person name="Swennene D."/>
            <person name="Tekaia F."/>
            <person name="Wesolowski-Louvel M."/>
            <person name="Westhof E."/>
            <person name="Wirth B."/>
            <person name="Zeniou-Meyer M."/>
            <person name="Zivanovic I."/>
            <person name="Bolotin-Fukuhara M."/>
            <person name="Thierry A."/>
            <person name="Bouchier C."/>
            <person name="Caudron B."/>
            <person name="Scarpelli C."/>
            <person name="Gaillardin C."/>
            <person name="Weissenbach J."/>
            <person name="Wincker P."/>
            <person name="Souciet J.L."/>
        </authorList>
    </citation>
    <scope>NUCLEOTIDE SEQUENCE [LARGE SCALE GENOMIC DNA]</scope>
    <source>
        <strain evidence="6">ATCC 8585 / CBS 2359 / DSM 70799 / NBRC 1267 / NRRL Y-1140 / WM37</strain>
    </source>
</reference>
<dbReference type="Proteomes" id="UP000000598">
    <property type="component" value="Chromosome D"/>
</dbReference>
<organism evidence="5 6">
    <name type="scientific">Kluyveromyces lactis (strain ATCC 8585 / CBS 2359 / DSM 70799 / NBRC 1267 / NRRL Y-1140 / WM37)</name>
    <name type="common">Yeast</name>
    <name type="synonym">Candida sphaerica</name>
    <dbReference type="NCBI Taxonomy" id="284590"/>
    <lineage>
        <taxon>Eukaryota</taxon>
        <taxon>Fungi</taxon>
        <taxon>Dikarya</taxon>
        <taxon>Ascomycota</taxon>
        <taxon>Saccharomycotina</taxon>
        <taxon>Saccharomycetes</taxon>
        <taxon>Saccharomycetales</taxon>
        <taxon>Saccharomycetaceae</taxon>
        <taxon>Kluyveromyces</taxon>
    </lineage>
</organism>
<evidence type="ECO:0000256" key="1">
    <source>
        <dbReference type="ARBA" id="ARBA00013258"/>
    </source>
</evidence>
<dbReference type="InterPro" id="IPR001227">
    <property type="entry name" value="Ac_transferase_dom_sf"/>
</dbReference>
<dbReference type="FunCoup" id="Q6CRR4">
    <property type="interactions" value="57"/>
</dbReference>
<keyword evidence="2" id="KW-0808">Transferase</keyword>
<dbReference type="GO" id="GO:0004314">
    <property type="term" value="F:[acyl-carrier-protein] S-malonyltransferase activity"/>
    <property type="evidence" value="ECO:0007669"/>
    <property type="project" value="UniProtKB-EC"/>
</dbReference>
<dbReference type="EC" id="2.3.1.39" evidence="1"/>
<dbReference type="EMBL" id="CR382124">
    <property type="protein sequence ID" value="CAH00471.1"/>
    <property type="molecule type" value="Genomic_DNA"/>
</dbReference>
<dbReference type="eggNOG" id="KOG2926">
    <property type="taxonomic scope" value="Eukaryota"/>
</dbReference>
<dbReference type="PaxDb" id="284590-Q6CRR4"/>
<dbReference type="GO" id="GO:0006633">
    <property type="term" value="P:fatty acid biosynthetic process"/>
    <property type="evidence" value="ECO:0007669"/>
    <property type="project" value="TreeGrafter"/>
</dbReference>
<dbReference type="InterPro" id="IPR016035">
    <property type="entry name" value="Acyl_Trfase/lysoPLipase"/>
</dbReference>
<dbReference type="SUPFAM" id="SSF52151">
    <property type="entry name" value="FabD/lysophospholipase-like"/>
    <property type="match status" value="1"/>
</dbReference>
<dbReference type="Gene3D" id="3.40.366.10">
    <property type="entry name" value="Malonyl-Coenzyme A Acyl Carrier Protein, domain 2"/>
    <property type="match status" value="1"/>
</dbReference>
<gene>
    <name evidence="5" type="ORF">KLLA0_D07051g</name>
</gene>
<dbReference type="PANTHER" id="PTHR42681">
    <property type="entry name" value="MALONYL-COA-ACYL CARRIER PROTEIN TRANSACYLASE, MITOCHONDRIAL"/>
    <property type="match status" value="1"/>
</dbReference>
<dbReference type="KEGG" id="kla:KLLA0_D07051g"/>
<dbReference type="InterPro" id="IPR050858">
    <property type="entry name" value="Mal-CoA-ACP_Trans/PKS_FabD"/>
</dbReference>
<proteinExistence type="predicted"/>
<dbReference type="GO" id="GO:0005739">
    <property type="term" value="C:mitochondrion"/>
    <property type="evidence" value="ECO:0007669"/>
    <property type="project" value="TreeGrafter"/>
</dbReference>
<evidence type="ECO:0000256" key="2">
    <source>
        <dbReference type="ARBA" id="ARBA00022679"/>
    </source>
</evidence>
<evidence type="ECO:0000313" key="6">
    <source>
        <dbReference type="Proteomes" id="UP000000598"/>
    </source>
</evidence>
<keyword evidence="3" id="KW-0012">Acyltransferase</keyword>
<accession>Q6CRR4</accession>
<dbReference type="PANTHER" id="PTHR42681:SF1">
    <property type="entry name" value="MALONYL-COA-ACYL CARRIER PROTEIN TRANSACYLASE, MITOCHONDRIAL"/>
    <property type="match status" value="1"/>
</dbReference>
<protein>
    <recommendedName>
        <fullName evidence="1">[acyl-carrier-protein] S-malonyltransferase</fullName>
        <ecNumber evidence="1">2.3.1.39</ecNumber>
    </recommendedName>
</protein>
<dbReference type="InParanoid" id="Q6CRR4"/>
<dbReference type="HOGENOM" id="CLU_832050_0_0_1"/>
<keyword evidence="6" id="KW-1185">Reference proteome</keyword>
<evidence type="ECO:0000256" key="4">
    <source>
        <dbReference type="ARBA" id="ARBA00048462"/>
    </source>
</evidence>
<comment type="catalytic activity">
    <reaction evidence="4">
        <text>holo-[ACP] + malonyl-CoA = malonyl-[ACP] + CoA</text>
        <dbReference type="Rhea" id="RHEA:41792"/>
        <dbReference type="Rhea" id="RHEA-COMP:9623"/>
        <dbReference type="Rhea" id="RHEA-COMP:9685"/>
        <dbReference type="ChEBI" id="CHEBI:57287"/>
        <dbReference type="ChEBI" id="CHEBI:57384"/>
        <dbReference type="ChEBI" id="CHEBI:64479"/>
        <dbReference type="ChEBI" id="CHEBI:78449"/>
        <dbReference type="EC" id="2.3.1.39"/>
    </reaction>
</comment>
<sequence length="323" mass="36059">MSGRLLSFPGQGSKVLLDRLQRWAANVSGFKDVSLIDRFTGTLEQPETIAACSNLLYSNWLTDNANQNSNGKTYVIGHSLGELNALNASVNGLAFGCKDIIEIASFRNQLMVEATQRYLEKCRITDDSFELWAVTNVRSKNLRKDLSAVLDSNITNSSVDKPCSIKLANDNAVNQCVITGLSNDIQKLVETCKMENLRHKFTKLDSPFSIPFHNINVLRSIQEPLYDFIWDTLKENGKHHFINEKVENGIFSNIDGKLTYQFDTALENFVAGSCNIVNFVDSCKNISSLSSVEKAYHFGPGTSIGKLIERNLKTCDISHNFID</sequence>
<dbReference type="AlphaFoldDB" id="Q6CRR4"/>
<name>Q6CRR4_KLULA</name>
<evidence type="ECO:0000256" key="3">
    <source>
        <dbReference type="ARBA" id="ARBA00023315"/>
    </source>
</evidence>